<dbReference type="AlphaFoldDB" id="A0A2N5X042"/>
<dbReference type="CDD" id="cd04645">
    <property type="entry name" value="LbH_gamma_CA_like"/>
    <property type="match status" value="1"/>
</dbReference>
<sequence length="179" mass="18750">MILQLGNARPKRRGQCFVAPGAILIGDITLGENSSCWFNAVVRADNDKISLGDNTNVQDGAVLHCDPGFPLIVGDSVTVGHQATVHGCTVGDFTLIGINATVLNGAVIGKHCLIGAHALVTEGMVIPDGSLVVGSPAKVLKPLSESQKESLSQSAKDYAQKAAEYSKNMGDQELIELEK</sequence>
<dbReference type="Pfam" id="PF00132">
    <property type="entry name" value="Hexapep"/>
    <property type="match status" value="1"/>
</dbReference>
<gene>
    <name evidence="1" type="ORF">C0039_15585</name>
</gene>
<dbReference type="InterPro" id="IPR047324">
    <property type="entry name" value="LbH_gamma_CA-like"/>
</dbReference>
<dbReference type="InterPro" id="IPR011004">
    <property type="entry name" value="Trimer_LpxA-like_sf"/>
</dbReference>
<dbReference type="PANTHER" id="PTHR13061">
    <property type="entry name" value="DYNACTIN SUBUNIT P25"/>
    <property type="match status" value="1"/>
</dbReference>
<dbReference type="OrthoDB" id="9803036at2"/>
<dbReference type="Proteomes" id="UP000235005">
    <property type="component" value="Unassembled WGS sequence"/>
</dbReference>
<accession>A0A2N5X042</accession>
<dbReference type="PANTHER" id="PTHR13061:SF29">
    <property type="entry name" value="GAMMA CARBONIC ANHYDRASE-LIKE 1, MITOCHONDRIAL-RELATED"/>
    <property type="match status" value="1"/>
</dbReference>
<dbReference type="Gene3D" id="2.160.10.10">
    <property type="entry name" value="Hexapeptide repeat proteins"/>
    <property type="match status" value="1"/>
</dbReference>
<name>A0A2N5X042_9GAMM</name>
<dbReference type="EMBL" id="PKUS01000023">
    <property type="protein sequence ID" value="PLW67838.1"/>
    <property type="molecule type" value="Genomic_DNA"/>
</dbReference>
<dbReference type="InterPro" id="IPR050484">
    <property type="entry name" value="Transf_Hexapept/Carb_Anhydrase"/>
</dbReference>
<comment type="caution">
    <text evidence="1">The sequence shown here is derived from an EMBL/GenBank/DDBJ whole genome shotgun (WGS) entry which is preliminary data.</text>
</comment>
<dbReference type="RefSeq" id="WP_101518605.1">
    <property type="nucleotide sequence ID" value="NZ_PKUS01000023.1"/>
</dbReference>
<keyword evidence="2" id="KW-1185">Reference proteome</keyword>
<evidence type="ECO:0000313" key="2">
    <source>
        <dbReference type="Proteomes" id="UP000235005"/>
    </source>
</evidence>
<organism evidence="1 2">
    <name type="scientific">Pseudohalioglobus lutimaris</name>
    <dbReference type="NCBI Taxonomy" id="1737061"/>
    <lineage>
        <taxon>Bacteria</taxon>
        <taxon>Pseudomonadati</taxon>
        <taxon>Pseudomonadota</taxon>
        <taxon>Gammaproteobacteria</taxon>
        <taxon>Cellvibrionales</taxon>
        <taxon>Halieaceae</taxon>
        <taxon>Pseudohalioglobus</taxon>
    </lineage>
</organism>
<evidence type="ECO:0000313" key="1">
    <source>
        <dbReference type="EMBL" id="PLW67838.1"/>
    </source>
</evidence>
<dbReference type="InterPro" id="IPR001451">
    <property type="entry name" value="Hexapep"/>
</dbReference>
<proteinExistence type="predicted"/>
<protein>
    <submittedName>
        <fullName evidence="1">Gamma carbonic anhydrase family protein</fullName>
    </submittedName>
</protein>
<reference evidence="1 2" key="1">
    <citation type="submission" date="2018-01" db="EMBL/GenBank/DDBJ databases">
        <title>The draft genome sequence of Halioglobus lutimaris HF004.</title>
        <authorList>
            <person name="Du Z.-J."/>
            <person name="Shi M.-J."/>
        </authorList>
    </citation>
    <scope>NUCLEOTIDE SEQUENCE [LARGE SCALE GENOMIC DNA]</scope>
    <source>
        <strain evidence="1 2">HF004</strain>
    </source>
</reference>
<dbReference type="SUPFAM" id="SSF51161">
    <property type="entry name" value="Trimeric LpxA-like enzymes"/>
    <property type="match status" value="1"/>
</dbReference>